<organism evidence="3 4">
    <name type="scientific">Nocardioides zeicaulis</name>
    <dbReference type="NCBI Taxonomy" id="1776857"/>
    <lineage>
        <taxon>Bacteria</taxon>
        <taxon>Bacillati</taxon>
        <taxon>Actinomycetota</taxon>
        <taxon>Actinomycetes</taxon>
        <taxon>Propionibacteriales</taxon>
        <taxon>Nocardioidaceae</taxon>
        <taxon>Nocardioides</taxon>
    </lineage>
</organism>
<dbReference type="Proteomes" id="UP001589698">
    <property type="component" value="Unassembled WGS sequence"/>
</dbReference>
<dbReference type="Pfam" id="PF01936">
    <property type="entry name" value="NYN"/>
    <property type="match status" value="1"/>
</dbReference>
<evidence type="ECO:0000313" key="4">
    <source>
        <dbReference type="Proteomes" id="UP001589698"/>
    </source>
</evidence>
<evidence type="ECO:0000256" key="1">
    <source>
        <dbReference type="SAM" id="MobiDB-lite"/>
    </source>
</evidence>
<dbReference type="PANTHER" id="PTHR35811">
    <property type="entry name" value="SLR1870 PROTEIN"/>
    <property type="match status" value="1"/>
</dbReference>
<dbReference type="EMBL" id="JBHLXH010000001">
    <property type="protein sequence ID" value="MFC0222130.1"/>
    <property type="molecule type" value="Genomic_DNA"/>
</dbReference>
<name>A0ABV6DZH1_9ACTN</name>
<protein>
    <submittedName>
        <fullName evidence="3">NYN domain-containing protein</fullName>
    </submittedName>
</protein>
<keyword evidence="4" id="KW-1185">Reference proteome</keyword>
<feature type="region of interest" description="Disordered" evidence="1">
    <location>
        <begin position="1"/>
        <end position="34"/>
    </location>
</feature>
<evidence type="ECO:0000313" key="3">
    <source>
        <dbReference type="EMBL" id="MFC0222130.1"/>
    </source>
</evidence>
<dbReference type="PANTHER" id="PTHR35811:SF1">
    <property type="entry name" value="HTH OST-TYPE DOMAIN-CONTAINING PROTEIN"/>
    <property type="match status" value="1"/>
</dbReference>
<dbReference type="Gene3D" id="3.40.50.1010">
    <property type="entry name" value="5'-nuclease"/>
    <property type="match status" value="1"/>
</dbReference>
<proteinExistence type="predicted"/>
<dbReference type="CDD" id="cd11297">
    <property type="entry name" value="PIN_LabA-like_N_1"/>
    <property type="match status" value="1"/>
</dbReference>
<accession>A0ABV6DZH1</accession>
<dbReference type="InterPro" id="IPR021139">
    <property type="entry name" value="NYN"/>
</dbReference>
<evidence type="ECO:0000259" key="2">
    <source>
        <dbReference type="Pfam" id="PF01936"/>
    </source>
</evidence>
<gene>
    <name evidence="3" type="ORF">ACFFJG_06525</name>
</gene>
<sequence length="298" mass="31418">MTQMTNRVGTADMADTSTGLRQGQGADAAEQDRHQGDLATLVRSWMAAGTRAQDRVRGEGSLRVAPAPAEHDEQVAPDEQDQGDVTVETLVDPWGVPGGEDGPVAPPRERPEADPASDVVGDVAAPGSAPVVPRLPQRPTGEELDQAQRVAVLIDARRVSADAATGLLAMLAGRGAVNVCRAYADWSRAELGDWVGRMRREGLHSFHHFPDDDEQALVAMAIDAIDIARDASVDEVVLAGDLTSALPLVHRLHAAGVRVVAVGAGHTPHDVRSACDEFVDTATIAGEQAPVVGRHRAH</sequence>
<comment type="caution">
    <text evidence="3">The sequence shown here is derived from an EMBL/GenBank/DDBJ whole genome shotgun (WGS) entry which is preliminary data.</text>
</comment>
<dbReference type="RefSeq" id="WP_378517790.1">
    <property type="nucleotide sequence ID" value="NZ_JBHLXH010000001.1"/>
</dbReference>
<reference evidence="3 4" key="1">
    <citation type="submission" date="2024-09" db="EMBL/GenBank/DDBJ databases">
        <authorList>
            <person name="Sun Q."/>
            <person name="Mori K."/>
        </authorList>
    </citation>
    <scope>NUCLEOTIDE SEQUENCE [LARGE SCALE GENOMIC DNA]</scope>
    <source>
        <strain evidence="3 4">CCM 8654</strain>
    </source>
</reference>
<feature type="domain" description="NYN" evidence="2">
    <location>
        <begin position="149"/>
        <end position="280"/>
    </location>
</feature>
<feature type="region of interest" description="Disordered" evidence="1">
    <location>
        <begin position="90"/>
        <end position="143"/>
    </location>
</feature>